<feature type="signal peptide" evidence="1">
    <location>
        <begin position="1"/>
        <end position="19"/>
    </location>
</feature>
<feature type="domain" description="Glutaredoxin" evidence="2">
    <location>
        <begin position="26"/>
        <end position="89"/>
    </location>
</feature>
<dbReference type="Proteomes" id="UP000198393">
    <property type="component" value="Unassembled WGS sequence"/>
</dbReference>
<dbReference type="Gene3D" id="3.40.30.10">
    <property type="entry name" value="Glutaredoxin"/>
    <property type="match status" value="1"/>
</dbReference>
<accession>A0A239GVC5</accession>
<gene>
    <name evidence="3" type="ORF">SAMN05421640_1027</name>
</gene>
<evidence type="ECO:0000259" key="2">
    <source>
        <dbReference type="Pfam" id="PF00462"/>
    </source>
</evidence>
<dbReference type="PROSITE" id="PS51354">
    <property type="entry name" value="GLUTAREDOXIN_2"/>
    <property type="match status" value="1"/>
</dbReference>
<dbReference type="SUPFAM" id="SSF52833">
    <property type="entry name" value="Thioredoxin-like"/>
    <property type="match status" value="1"/>
</dbReference>
<evidence type="ECO:0000256" key="1">
    <source>
        <dbReference type="SAM" id="SignalP"/>
    </source>
</evidence>
<keyword evidence="4" id="KW-1185">Reference proteome</keyword>
<dbReference type="InterPro" id="IPR036249">
    <property type="entry name" value="Thioredoxin-like_sf"/>
</dbReference>
<reference evidence="3 4" key="1">
    <citation type="submission" date="2017-06" db="EMBL/GenBank/DDBJ databases">
        <authorList>
            <person name="Kim H.J."/>
            <person name="Triplett B.A."/>
        </authorList>
    </citation>
    <scope>NUCLEOTIDE SEQUENCE [LARGE SCALE GENOMIC DNA]</scope>
    <source>
        <strain evidence="3 4">DSM 19307</strain>
    </source>
</reference>
<protein>
    <submittedName>
        <fullName evidence="3">Glutaredoxin</fullName>
    </submittedName>
</protein>
<proteinExistence type="predicted"/>
<dbReference type="RefSeq" id="WP_089355792.1">
    <property type="nucleotide sequence ID" value="NZ_FZPD01000002.1"/>
</dbReference>
<dbReference type="OrthoDB" id="9795531at2"/>
<dbReference type="AlphaFoldDB" id="A0A239GVC5"/>
<evidence type="ECO:0000313" key="4">
    <source>
        <dbReference type="Proteomes" id="UP000198393"/>
    </source>
</evidence>
<evidence type="ECO:0000313" key="3">
    <source>
        <dbReference type="EMBL" id="SNS73166.1"/>
    </source>
</evidence>
<organism evidence="3 4">
    <name type="scientific">Ekhidna lutea</name>
    <dbReference type="NCBI Taxonomy" id="447679"/>
    <lineage>
        <taxon>Bacteria</taxon>
        <taxon>Pseudomonadati</taxon>
        <taxon>Bacteroidota</taxon>
        <taxon>Cytophagia</taxon>
        <taxon>Cytophagales</taxon>
        <taxon>Reichenbachiellaceae</taxon>
        <taxon>Ekhidna</taxon>
    </lineage>
</organism>
<dbReference type="CDD" id="cd02976">
    <property type="entry name" value="NrdH"/>
    <property type="match status" value="1"/>
</dbReference>
<dbReference type="EMBL" id="FZPD01000002">
    <property type="protein sequence ID" value="SNS73166.1"/>
    <property type="molecule type" value="Genomic_DNA"/>
</dbReference>
<keyword evidence="1" id="KW-0732">Signal</keyword>
<dbReference type="Pfam" id="PF00462">
    <property type="entry name" value="Glutaredoxin"/>
    <property type="match status" value="1"/>
</dbReference>
<dbReference type="InterPro" id="IPR002109">
    <property type="entry name" value="Glutaredoxin"/>
</dbReference>
<feature type="chain" id="PRO_5012399023" evidence="1">
    <location>
        <begin position="20"/>
        <end position="107"/>
    </location>
</feature>
<sequence>MSLKKLTFLALIFFAFAFASMQTNKVVIYGSDSCNHCIDLKKDLDSAKIEYQFHDVEQNKEKESEMIAVLNKHRSDGYVTFPLVEINGEKLINGATLVLIKEALKED</sequence>
<name>A0A239GVC5_EKHLU</name>